<comment type="subcellular location">
    <subcellularLocation>
        <location evidence="1">Nucleus</location>
    </subcellularLocation>
</comment>
<dbReference type="GeneID" id="30177414"/>
<evidence type="ECO:0000256" key="2">
    <source>
        <dbReference type="ARBA" id="ARBA00022723"/>
    </source>
</evidence>
<dbReference type="Proteomes" id="UP000094455">
    <property type="component" value="Unassembled WGS sequence"/>
</dbReference>
<accession>A0A1E3NNK0</accession>
<feature type="compositionally biased region" description="Low complexity" evidence="8">
    <location>
        <begin position="495"/>
        <end position="507"/>
    </location>
</feature>
<feature type="compositionally biased region" description="Basic and acidic residues" evidence="8">
    <location>
        <begin position="480"/>
        <end position="493"/>
    </location>
</feature>
<dbReference type="FunFam" id="3.30.160.60:FF:000145">
    <property type="entry name" value="Zinc finger protein 574"/>
    <property type="match status" value="1"/>
</dbReference>
<reference evidence="10 11" key="1">
    <citation type="journal article" date="2016" name="Proc. Natl. Acad. Sci. U.S.A.">
        <title>Comparative genomics of biotechnologically important yeasts.</title>
        <authorList>
            <person name="Riley R."/>
            <person name="Haridas S."/>
            <person name="Wolfe K.H."/>
            <person name="Lopes M.R."/>
            <person name="Hittinger C.T."/>
            <person name="Goeker M."/>
            <person name="Salamov A.A."/>
            <person name="Wisecaver J.H."/>
            <person name="Long T.M."/>
            <person name="Calvey C.H."/>
            <person name="Aerts A.L."/>
            <person name="Barry K.W."/>
            <person name="Choi C."/>
            <person name="Clum A."/>
            <person name="Coughlan A.Y."/>
            <person name="Deshpande S."/>
            <person name="Douglass A.P."/>
            <person name="Hanson S.J."/>
            <person name="Klenk H.-P."/>
            <person name="LaButti K.M."/>
            <person name="Lapidus A."/>
            <person name="Lindquist E.A."/>
            <person name="Lipzen A.M."/>
            <person name="Meier-Kolthoff J.P."/>
            <person name="Ohm R.A."/>
            <person name="Otillar R.P."/>
            <person name="Pangilinan J.L."/>
            <person name="Peng Y."/>
            <person name="Rokas A."/>
            <person name="Rosa C.A."/>
            <person name="Scheuner C."/>
            <person name="Sibirny A.A."/>
            <person name="Slot J.C."/>
            <person name="Stielow J.B."/>
            <person name="Sun H."/>
            <person name="Kurtzman C.P."/>
            <person name="Blackwell M."/>
            <person name="Grigoriev I.V."/>
            <person name="Jeffries T.W."/>
        </authorList>
    </citation>
    <scope>NUCLEOTIDE SEQUENCE [LARGE SCALE GENOMIC DNA]</scope>
    <source>
        <strain evidence="10 11">NRRL Y-2026</strain>
    </source>
</reference>
<dbReference type="PROSITE" id="PS50157">
    <property type="entry name" value="ZINC_FINGER_C2H2_2"/>
    <property type="match status" value="2"/>
</dbReference>
<dbReference type="PANTHER" id="PTHR40626:SF13">
    <property type="entry name" value="RESPIRATION FACTOR 2-RELATED"/>
    <property type="match status" value="1"/>
</dbReference>
<evidence type="ECO:0000313" key="10">
    <source>
        <dbReference type="EMBL" id="ODQ47248.1"/>
    </source>
</evidence>
<evidence type="ECO:0000256" key="1">
    <source>
        <dbReference type="ARBA" id="ARBA00004123"/>
    </source>
</evidence>
<dbReference type="SUPFAM" id="SSF57667">
    <property type="entry name" value="beta-beta-alpha zinc fingers"/>
    <property type="match status" value="1"/>
</dbReference>
<dbReference type="FunFam" id="3.30.160.60:FF:002058">
    <property type="entry name" value="YML081W-like protein"/>
    <property type="match status" value="1"/>
</dbReference>
<dbReference type="CDD" id="cd12148">
    <property type="entry name" value="fungal_TF_MHR"/>
    <property type="match status" value="1"/>
</dbReference>
<dbReference type="Gene3D" id="3.30.160.60">
    <property type="entry name" value="Classic Zinc Finger"/>
    <property type="match status" value="2"/>
</dbReference>
<evidence type="ECO:0000259" key="9">
    <source>
        <dbReference type="PROSITE" id="PS50157"/>
    </source>
</evidence>
<feature type="compositionally biased region" description="Low complexity" evidence="8">
    <location>
        <begin position="233"/>
        <end position="243"/>
    </location>
</feature>
<dbReference type="RefSeq" id="XP_019018361.1">
    <property type="nucleotide sequence ID" value="XM_019160727.1"/>
</dbReference>
<dbReference type="GO" id="GO:0008270">
    <property type="term" value="F:zinc ion binding"/>
    <property type="evidence" value="ECO:0007669"/>
    <property type="project" value="UniProtKB-KW"/>
</dbReference>
<evidence type="ECO:0000256" key="7">
    <source>
        <dbReference type="PROSITE-ProRule" id="PRU00042"/>
    </source>
</evidence>
<dbReference type="InterPro" id="IPR036236">
    <property type="entry name" value="Znf_C2H2_sf"/>
</dbReference>
<dbReference type="GO" id="GO:0000785">
    <property type="term" value="C:chromatin"/>
    <property type="evidence" value="ECO:0007669"/>
    <property type="project" value="TreeGrafter"/>
</dbReference>
<feature type="compositionally biased region" description="Low complexity" evidence="8">
    <location>
        <begin position="391"/>
        <end position="400"/>
    </location>
</feature>
<dbReference type="PANTHER" id="PTHR40626">
    <property type="entry name" value="MIP31509P"/>
    <property type="match status" value="1"/>
</dbReference>
<feature type="compositionally biased region" description="Basic and acidic residues" evidence="8">
    <location>
        <begin position="327"/>
        <end position="341"/>
    </location>
</feature>
<evidence type="ECO:0000256" key="3">
    <source>
        <dbReference type="ARBA" id="ARBA00022737"/>
    </source>
</evidence>
<feature type="region of interest" description="Disordered" evidence="8">
    <location>
        <begin position="200"/>
        <end position="243"/>
    </location>
</feature>
<evidence type="ECO:0000256" key="4">
    <source>
        <dbReference type="ARBA" id="ARBA00022771"/>
    </source>
</evidence>
<feature type="region of interest" description="Disordered" evidence="8">
    <location>
        <begin position="24"/>
        <end position="46"/>
    </location>
</feature>
<dbReference type="GO" id="GO:0005634">
    <property type="term" value="C:nucleus"/>
    <property type="evidence" value="ECO:0007669"/>
    <property type="project" value="UniProtKB-SubCell"/>
</dbReference>
<gene>
    <name evidence="10" type="ORF">PICMEDRAFT_15229</name>
</gene>
<dbReference type="GO" id="GO:0000981">
    <property type="term" value="F:DNA-binding transcription factor activity, RNA polymerase II-specific"/>
    <property type="evidence" value="ECO:0007669"/>
    <property type="project" value="InterPro"/>
</dbReference>
<feature type="compositionally biased region" description="Polar residues" evidence="8">
    <location>
        <begin position="468"/>
        <end position="479"/>
    </location>
</feature>
<dbReference type="OrthoDB" id="6077919at2759"/>
<dbReference type="InterPro" id="IPR013087">
    <property type="entry name" value="Znf_C2H2_type"/>
</dbReference>
<keyword evidence="11" id="KW-1185">Reference proteome</keyword>
<dbReference type="EMBL" id="KV454002">
    <property type="protein sequence ID" value="ODQ47248.1"/>
    <property type="molecule type" value="Genomic_DNA"/>
</dbReference>
<dbReference type="PROSITE" id="PS00028">
    <property type="entry name" value="ZINC_FINGER_C2H2_1"/>
    <property type="match status" value="2"/>
</dbReference>
<dbReference type="SMART" id="SM00355">
    <property type="entry name" value="ZnF_C2H2"/>
    <property type="match status" value="2"/>
</dbReference>
<dbReference type="GO" id="GO:0000978">
    <property type="term" value="F:RNA polymerase II cis-regulatory region sequence-specific DNA binding"/>
    <property type="evidence" value="ECO:0007669"/>
    <property type="project" value="InterPro"/>
</dbReference>
<protein>
    <recommendedName>
        <fullName evidence="9">C2H2-type domain-containing protein</fullName>
    </recommendedName>
</protein>
<feature type="region of interest" description="Disordered" evidence="8">
    <location>
        <begin position="308"/>
        <end position="355"/>
    </location>
</feature>
<sequence>MDSPRSASNKRNLESAILTDGIEQQQLQQQQLQQQQGIHDSFLEDDEDEYEQDFGAPLKKVASSKSSSGSKMIGKPRPHVCSICTRAFARLEHLKRHERSHTNEKPFQCAACGRCFARRDLVLRHQQKLHASLPTNNRTNIQRKGRAQKLLSKDGEIVRDYLNDNINIVRNNTSAKLPIASSAAPAANYTSTGTNDVSPAISNSTASNNVSSISPLSDSSNSNNSVKPGHLLNTTTMNKNNNMYSLSQGHSLLSSTNPLMNQMDFFNSNILGSSITNSAAYNSPTSLNGLMFSPNIYTNNKNGSNAINKVDFNKPLGHENITPESQQTKRVDSKTDDKFDDLNEDDLDSDLDSEEHEYDNPQAMYAHDLANLNDISAEDEASSNYRNQRHASFSAAASSSYTGLPDSKIPHDKQMEELEKEAPQQVNFSSPQLLFKPNSELGYLDLDILENIDLNDLGLDFSTFNFSNDMNVNKHSTAHNSDENEKRRDKIKDPSGNGSSSISATSGNKVGSNGSEDMSPHEISLQKVFSNPQNGVALQKVLSHPRSGQALQRVLSHPNSDLALQKVLSHPEPNLVLEKVLSHPSDTDWFNEFINAPIETNFPMVSDHIGFTDTPDAADSPLSGTNLTPGNSQNILTGSNILPSNANDLKNLFRSRQIDLSKHIPHTYQNPTIPGRCSESIRRHIMAKYNLKQQQFPQLDDLNHYLALYELEFSVYFPLIHIPSFRIDDNLDQIPLMLSMAAIGALYSFHARNSSTLFNFSRFLIHNFMEVQMKLNRFNDIPLHITQALVLHMFLGMFHNDSEITKLISRQLNSLVSLVKITKLDMPLESLLLPPSITFDIVQSNNLDLIEACYKYFILAQSRIRTIHVLHHITVLYGCLTDGKVEMSADNIESGSPCANEDLWNCKNFNEWVAILKEKNVNINSKFSLIRLSNGHAYKELWRGMQNLSLDQDIGLRGMLSLLFTINEYVHTESRKLEHEDKTDGAKLAEWRMEQRPYIESLIKIWESCYIRNGGVLVPRGQNIHTINSSCVLKLTLPLLSFAKINKCIYISSVLSNVWKRNWDAMNLEIKSLTRDVEALRDSVNYSLDIINLWIEIISINNDAEKTSIRTPIFFLTCLFTSTLLISEYLYVTEVWANNYLSNKDKDANLTTADRVLWLRAEKIFKKIEKNLLPLGSNNHSYSEFLRIQANGALDVDILDDEIARLALEPGDLRPIAEIIISGRLSTRCLSLGVRILADAPVWPIALLFAEALKARAIHIHDCTSSWSPGPASASLKK</sequence>
<dbReference type="AlphaFoldDB" id="A0A1E3NNK0"/>
<keyword evidence="5" id="KW-0862">Zinc</keyword>
<feature type="compositionally biased region" description="Acidic residues" evidence="8">
    <location>
        <begin position="342"/>
        <end position="355"/>
    </location>
</feature>
<evidence type="ECO:0000256" key="5">
    <source>
        <dbReference type="ARBA" id="ARBA00022833"/>
    </source>
</evidence>
<feature type="compositionally biased region" description="Low complexity" evidence="8">
    <location>
        <begin position="24"/>
        <end position="36"/>
    </location>
</feature>
<dbReference type="InterPro" id="IPR051059">
    <property type="entry name" value="VerF-like"/>
</dbReference>
<keyword evidence="2" id="KW-0479">Metal-binding</keyword>
<evidence type="ECO:0000313" key="11">
    <source>
        <dbReference type="Proteomes" id="UP000094455"/>
    </source>
</evidence>
<feature type="compositionally biased region" description="Low complexity" evidence="8">
    <location>
        <begin position="207"/>
        <end position="225"/>
    </location>
</feature>
<name>A0A1E3NNK0_9ASCO</name>
<proteinExistence type="predicted"/>
<feature type="domain" description="C2H2-type" evidence="9">
    <location>
        <begin position="79"/>
        <end position="106"/>
    </location>
</feature>
<feature type="region of interest" description="Disordered" evidence="8">
    <location>
        <begin position="380"/>
        <end position="407"/>
    </location>
</feature>
<dbReference type="Pfam" id="PF00096">
    <property type="entry name" value="zf-C2H2"/>
    <property type="match status" value="2"/>
</dbReference>
<evidence type="ECO:0000256" key="6">
    <source>
        <dbReference type="ARBA" id="ARBA00023242"/>
    </source>
</evidence>
<dbReference type="STRING" id="763406.A0A1E3NNK0"/>
<feature type="region of interest" description="Disordered" evidence="8">
    <location>
        <begin position="468"/>
        <end position="520"/>
    </location>
</feature>
<feature type="domain" description="C2H2-type" evidence="9">
    <location>
        <begin position="107"/>
        <end position="135"/>
    </location>
</feature>
<organism evidence="10 11">
    <name type="scientific">Pichia membranifaciens NRRL Y-2026</name>
    <dbReference type="NCBI Taxonomy" id="763406"/>
    <lineage>
        <taxon>Eukaryota</taxon>
        <taxon>Fungi</taxon>
        <taxon>Dikarya</taxon>
        <taxon>Ascomycota</taxon>
        <taxon>Saccharomycotina</taxon>
        <taxon>Pichiomycetes</taxon>
        <taxon>Pichiales</taxon>
        <taxon>Pichiaceae</taxon>
        <taxon>Pichia</taxon>
    </lineage>
</organism>
<keyword evidence="4 7" id="KW-0863">Zinc-finger</keyword>
<evidence type="ECO:0000256" key="8">
    <source>
        <dbReference type="SAM" id="MobiDB-lite"/>
    </source>
</evidence>
<keyword evidence="3" id="KW-0677">Repeat</keyword>
<keyword evidence="6" id="KW-0539">Nucleus</keyword>